<dbReference type="SUPFAM" id="SSF109640">
    <property type="entry name" value="KRAB domain (Kruppel-associated box)"/>
    <property type="match status" value="1"/>
</dbReference>
<evidence type="ECO:0000313" key="3">
    <source>
        <dbReference type="Proteomes" id="UP000694421"/>
    </source>
</evidence>
<reference evidence="2" key="2">
    <citation type="submission" date="2025-09" db="UniProtKB">
        <authorList>
            <consortium name="Ensembl"/>
        </authorList>
    </citation>
    <scope>IDENTIFICATION</scope>
</reference>
<dbReference type="CDD" id="cd07765">
    <property type="entry name" value="KRAB_A-box"/>
    <property type="match status" value="1"/>
</dbReference>
<name>A0A8D0DZ91_SALMN</name>
<protein>
    <recommendedName>
        <fullName evidence="1">KRAB domain-containing protein</fullName>
    </recommendedName>
</protein>
<dbReference type="Proteomes" id="UP000694421">
    <property type="component" value="Unplaced"/>
</dbReference>
<dbReference type="Gene3D" id="6.10.140.140">
    <property type="match status" value="1"/>
</dbReference>
<dbReference type="AlphaFoldDB" id="A0A8D0DZ91"/>
<evidence type="ECO:0000313" key="2">
    <source>
        <dbReference type="Ensembl" id="ENSSMRP00000023833.1"/>
    </source>
</evidence>
<accession>A0A8D0DZ91</accession>
<dbReference type="PANTHER" id="PTHR23232:SF140">
    <property type="entry name" value="ZFP92 ZINC FINGER PROTEIN"/>
    <property type="match status" value="1"/>
</dbReference>
<dbReference type="SMART" id="SM00349">
    <property type="entry name" value="KRAB"/>
    <property type="match status" value="1"/>
</dbReference>
<dbReference type="GO" id="GO:0006355">
    <property type="term" value="P:regulation of DNA-templated transcription"/>
    <property type="evidence" value="ECO:0007669"/>
    <property type="project" value="InterPro"/>
</dbReference>
<dbReference type="InterPro" id="IPR036051">
    <property type="entry name" value="KRAB_dom_sf"/>
</dbReference>
<dbReference type="PROSITE" id="PS50805">
    <property type="entry name" value="KRAB"/>
    <property type="match status" value="1"/>
</dbReference>
<dbReference type="Ensembl" id="ENSSMRT00000027921.1">
    <property type="protein sequence ID" value="ENSSMRP00000023833.1"/>
    <property type="gene ID" value="ENSSMRG00000018489.1"/>
</dbReference>
<dbReference type="InterPro" id="IPR001909">
    <property type="entry name" value="KRAB"/>
</dbReference>
<sequence length="106" mass="12532">MDSCTHVTFEEVAVHFLDDEWVLLDPSQRALHWEVMEENYANLAFVDNVQEYENDSERPSSLTLQYAFHQMMEQQQDCPQKTSVPRIRKETLFQTDGPHVIRGFKK</sequence>
<dbReference type="PANTHER" id="PTHR23232">
    <property type="entry name" value="KRAB DOMAIN C2H2 ZINC FINGER"/>
    <property type="match status" value="1"/>
</dbReference>
<evidence type="ECO:0000259" key="1">
    <source>
        <dbReference type="PROSITE" id="PS50805"/>
    </source>
</evidence>
<dbReference type="InterPro" id="IPR050169">
    <property type="entry name" value="Krueppel_C2H2_ZnF"/>
</dbReference>
<dbReference type="Pfam" id="PF01352">
    <property type="entry name" value="KRAB"/>
    <property type="match status" value="1"/>
</dbReference>
<reference evidence="2" key="1">
    <citation type="submission" date="2025-08" db="UniProtKB">
        <authorList>
            <consortium name="Ensembl"/>
        </authorList>
    </citation>
    <scope>IDENTIFICATION</scope>
</reference>
<proteinExistence type="predicted"/>
<dbReference type="GeneTree" id="ENSGT01150000289803"/>
<organism evidence="2 3">
    <name type="scientific">Salvator merianae</name>
    <name type="common">Argentine black and white tegu</name>
    <name type="synonym">Tupinambis merianae</name>
    <dbReference type="NCBI Taxonomy" id="96440"/>
    <lineage>
        <taxon>Eukaryota</taxon>
        <taxon>Metazoa</taxon>
        <taxon>Chordata</taxon>
        <taxon>Craniata</taxon>
        <taxon>Vertebrata</taxon>
        <taxon>Euteleostomi</taxon>
        <taxon>Lepidosauria</taxon>
        <taxon>Squamata</taxon>
        <taxon>Bifurcata</taxon>
        <taxon>Unidentata</taxon>
        <taxon>Episquamata</taxon>
        <taxon>Laterata</taxon>
        <taxon>Teiioidea</taxon>
        <taxon>Teiidae</taxon>
        <taxon>Salvator</taxon>
    </lineage>
</organism>
<feature type="domain" description="KRAB" evidence="1">
    <location>
        <begin position="7"/>
        <end position="106"/>
    </location>
</feature>
<keyword evidence="3" id="KW-1185">Reference proteome</keyword>